<evidence type="ECO:0000313" key="1">
    <source>
        <dbReference type="Proteomes" id="UP000887576"/>
    </source>
</evidence>
<evidence type="ECO:0000313" key="2">
    <source>
        <dbReference type="WBParaSite" id="JU765_v2.g7079.t1"/>
    </source>
</evidence>
<sequence length="75" mass="7812">MAVNGGKAVSKDCTWDLGTGYLPVELMNKRHREVYLTNTKRHVANNATAEPQMAEGTVSGIIAGSVIGGVVVIGG</sequence>
<proteinExistence type="predicted"/>
<protein>
    <submittedName>
        <fullName evidence="2">Uncharacterized protein</fullName>
    </submittedName>
</protein>
<dbReference type="WBParaSite" id="JU765_v2.g7079.t1">
    <property type="protein sequence ID" value="JU765_v2.g7079.t1"/>
    <property type="gene ID" value="JU765_v2.g7079"/>
</dbReference>
<organism evidence="1 2">
    <name type="scientific">Panagrolaimus sp. JU765</name>
    <dbReference type="NCBI Taxonomy" id="591449"/>
    <lineage>
        <taxon>Eukaryota</taxon>
        <taxon>Metazoa</taxon>
        <taxon>Ecdysozoa</taxon>
        <taxon>Nematoda</taxon>
        <taxon>Chromadorea</taxon>
        <taxon>Rhabditida</taxon>
        <taxon>Tylenchina</taxon>
        <taxon>Panagrolaimomorpha</taxon>
        <taxon>Panagrolaimoidea</taxon>
        <taxon>Panagrolaimidae</taxon>
        <taxon>Panagrolaimus</taxon>
    </lineage>
</organism>
<name>A0AC34RI06_9BILA</name>
<accession>A0AC34RI06</accession>
<reference evidence="2" key="1">
    <citation type="submission" date="2022-11" db="UniProtKB">
        <authorList>
            <consortium name="WormBaseParasite"/>
        </authorList>
    </citation>
    <scope>IDENTIFICATION</scope>
</reference>
<dbReference type="Proteomes" id="UP000887576">
    <property type="component" value="Unplaced"/>
</dbReference>